<keyword evidence="3" id="KW-1185">Reference proteome</keyword>
<evidence type="ECO:0000256" key="1">
    <source>
        <dbReference type="SAM" id="MobiDB-lite"/>
    </source>
</evidence>
<sequence>MSTNSNTMTPAQSCAAGSKALESDGHYAWADDTLQIHPAVTHCEHCVAAHELDLQAKSASGAHGICASSYQNRSKSTLHSLHTRCTLSLKRMAHSVRKALAPMAAVLALAALSGCAEPTSSAGVTGYNHTSNRSIYTFSVNGSMGMNLPPESGGGGTSCCTTIPSQWHPGIKVKVRWVYQGGTELPPAPPPQEAEVELPRYTQDDIGRVAVHFFPDHKIKVVVTSKDLGHPQYPADLRWRAPTPPDAVQATPSPAVQPATQPSAQP</sequence>
<organism evidence="2 3">
    <name type="scientific">Rhodoferax aquaticus</name>
    <dbReference type="NCBI Taxonomy" id="2527691"/>
    <lineage>
        <taxon>Bacteria</taxon>
        <taxon>Pseudomonadati</taxon>
        <taxon>Pseudomonadota</taxon>
        <taxon>Betaproteobacteria</taxon>
        <taxon>Burkholderiales</taxon>
        <taxon>Comamonadaceae</taxon>
        <taxon>Rhodoferax</taxon>
    </lineage>
</organism>
<dbReference type="RefSeq" id="WP_142811835.1">
    <property type="nucleotide sequence ID" value="NZ_CP036282.1"/>
</dbReference>
<dbReference type="Pfam" id="PF11745">
    <property type="entry name" value="DUF3304"/>
    <property type="match status" value="1"/>
</dbReference>
<name>A0A515EPX7_9BURK</name>
<dbReference type="EMBL" id="CP036282">
    <property type="protein sequence ID" value="QDL54685.1"/>
    <property type="molecule type" value="Genomic_DNA"/>
</dbReference>
<reference evidence="3" key="2">
    <citation type="journal article" date="2020" name="Int. J. Syst. Evol. Microbiol.">
        <title>Genomic insights into a novel species Rhodoferax aquaticus sp. nov., isolated from freshwater.</title>
        <authorList>
            <person name="Li T."/>
            <person name="Zhuo Y."/>
            <person name="Jin C.Z."/>
            <person name="Wu X."/>
            <person name="Ko S.R."/>
            <person name="Jin F.J."/>
            <person name="Ahn C.Y."/>
            <person name="Oh H.M."/>
            <person name="Lee H.G."/>
            <person name="Jin L."/>
        </authorList>
    </citation>
    <scope>NUCLEOTIDE SEQUENCE [LARGE SCALE GENOMIC DNA]</scope>
    <source>
        <strain evidence="3">Gr-4</strain>
    </source>
</reference>
<evidence type="ECO:0000313" key="2">
    <source>
        <dbReference type="EMBL" id="QDL54685.1"/>
    </source>
</evidence>
<protein>
    <submittedName>
        <fullName evidence="2">DUF3304 domain-containing protein</fullName>
    </submittedName>
</protein>
<gene>
    <name evidence="2" type="ORF">EXZ61_11180</name>
</gene>
<dbReference type="KEGG" id="rhg:EXZ61_11180"/>
<reference evidence="3" key="1">
    <citation type="submission" date="2019-02" db="EMBL/GenBank/DDBJ databases">
        <title>Complete genome sequence of Rhodoferax sp. Gr-4.</title>
        <authorList>
            <person name="Jin L."/>
        </authorList>
    </citation>
    <scope>NUCLEOTIDE SEQUENCE [LARGE SCALE GENOMIC DNA]</scope>
    <source>
        <strain evidence="3">Gr-4</strain>
    </source>
</reference>
<dbReference type="AlphaFoldDB" id="A0A515EPX7"/>
<evidence type="ECO:0000313" key="3">
    <source>
        <dbReference type="Proteomes" id="UP000317365"/>
    </source>
</evidence>
<proteinExistence type="predicted"/>
<dbReference type="Proteomes" id="UP000317365">
    <property type="component" value="Chromosome"/>
</dbReference>
<feature type="compositionally biased region" description="Polar residues" evidence="1">
    <location>
        <begin position="250"/>
        <end position="266"/>
    </location>
</feature>
<feature type="region of interest" description="Disordered" evidence="1">
    <location>
        <begin position="227"/>
        <end position="266"/>
    </location>
</feature>
<accession>A0A515EPX7</accession>
<dbReference type="InterPro" id="IPR021733">
    <property type="entry name" value="DUF3304"/>
</dbReference>